<keyword evidence="2" id="KW-1185">Reference proteome</keyword>
<sequence>MTRLDENYFEELTGDNVMQPRFVKMMESGSSVQDATELREIMRTCALEYCKRSGDLLFLKRPPITQQPKNFNASATQSYAPSLLLKDCMVSDYLQNSNQTIIYQSSPNNRQQVIIRGNCQTDVVINDGRGNLVYYFNLANMLYLQVSSELLVQRRRYFYVFGRQLFVLKRNNNADSLHFANIRT</sequence>
<evidence type="ECO:0000313" key="2">
    <source>
        <dbReference type="Proteomes" id="UP001642409"/>
    </source>
</evidence>
<accession>A0ABP1KPT0</accession>
<organism evidence="1 2">
    <name type="scientific">Hexamita inflata</name>
    <dbReference type="NCBI Taxonomy" id="28002"/>
    <lineage>
        <taxon>Eukaryota</taxon>
        <taxon>Metamonada</taxon>
        <taxon>Diplomonadida</taxon>
        <taxon>Hexamitidae</taxon>
        <taxon>Hexamitinae</taxon>
        <taxon>Hexamita</taxon>
    </lineage>
</organism>
<name>A0ABP1KPT0_9EUKA</name>
<evidence type="ECO:0000313" key="1">
    <source>
        <dbReference type="EMBL" id="CAL6066724.1"/>
    </source>
</evidence>
<protein>
    <submittedName>
        <fullName evidence="1">Hypothetical_protein</fullName>
    </submittedName>
</protein>
<comment type="caution">
    <text evidence="1">The sequence shown here is derived from an EMBL/GenBank/DDBJ whole genome shotgun (WGS) entry which is preliminary data.</text>
</comment>
<dbReference type="EMBL" id="CAXDID020000264">
    <property type="protein sequence ID" value="CAL6066724.1"/>
    <property type="molecule type" value="Genomic_DNA"/>
</dbReference>
<reference evidence="1 2" key="1">
    <citation type="submission" date="2024-07" db="EMBL/GenBank/DDBJ databases">
        <authorList>
            <person name="Akdeniz Z."/>
        </authorList>
    </citation>
    <scope>NUCLEOTIDE SEQUENCE [LARGE SCALE GENOMIC DNA]</scope>
</reference>
<gene>
    <name evidence="1" type="ORF">HINF_LOCUS52635</name>
</gene>
<proteinExistence type="predicted"/>
<dbReference type="Proteomes" id="UP001642409">
    <property type="component" value="Unassembled WGS sequence"/>
</dbReference>